<keyword evidence="2" id="KW-0802">TPR repeat</keyword>
<keyword evidence="6" id="KW-1185">Reference proteome</keyword>
<feature type="domain" description="Cytochrome c-552/4" evidence="4">
    <location>
        <begin position="38"/>
        <end position="63"/>
    </location>
</feature>
<dbReference type="EMBL" id="NHSJ01000140">
    <property type="protein sequence ID" value="PPQ25859.1"/>
    <property type="molecule type" value="Genomic_DNA"/>
</dbReference>
<keyword evidence="1" id="KW-0732">Signal</keyword>
<feature type="domain" description="Cytochrome c-552/4" evidence="4">
    <location>
        <begin position="166"/>
        <end position="204"/>
    </location>
</feature>
<evidence type="ECO:0000256" key="2">
    <source>
        <dbReference type="PROSITE-ProRule" id="PRU00339"/>
    </source>
</evidence>
<dbReference type="Gene3D" id="1.10.1130.10">
    <property type="entry name" value="Flavocytochrome C3, Chain A"/>
    <property type="match status" value="2"/>
</dbReference>
<evidence type="ECO:0000259" key="3">
    <source>
        <dbReference type="Pfam" id="PF09699"/>
    </source>
</evidence>
<dbReference type="Pfam" id="PF13435">
    <property type="entry name" value="Cytochrome_C554"/>
    <property type="match status" value="2"/>
</dbReference>
<name>A0A2S6MU30_9HYPH</name>
<accession>A0A2S6MU30</accession>
<dbReference type="Pfam" id="PF13181">
    <property type="entry name" value="TPR_8"/>
    <property type="match status" value="1"/>
</dbReference>
<sequence>MRILLRLAAGCALLATLCLAVGRAPTAAPDVSYVGAQTCAGCHQAQAKGWAGSHHANSMTAPTQKNVLGDFSGVDPRFFRRGDDFLIHAEGADGKPADFRVAATFGVAPLQQYLLEFSGGRLQAFPTAWDSRAKSEGGQKWFSLYPGEKILPGDPLHWTGRNATWNFMCADCHSTSVAKNYRFDTDSYDTRWREQNVACEACHGPGARHVAWANAGGGGADNGLIPLKEVSGVWADFDARGIRHWQGEARKNPSEDICAPCHSRRRPIAPAKPGDAFLDAFSPALLDAGLYFPDGQIKDEVFEWGSFQQSRMHGAGVTCIDCHEPHGAALRAQGNVLCGQCHAESVFDQPQHHHHAENTPGAQCVSCHMPQRTYMQVHVRHDHSLRIPRPQESARVGAPNACTGCHADKNADWAAERLRDWGAKRQSPEQPASDIAKATALAALAAQPRPAALQSLIPALRSSSPLLRLGALRGLAPYDESFREKLAGPLRDDFSRAVRIEAARLTPRTDSAALDEWRAAETLAADRPESHLNLGALAAERGDASEAETEFRRALKLDENFASGWLNLADLLRATGRDSEAEAPLRNALARAPEDADTHYALALWLVRQKRLAEARTQAEQAARLWPDDARFGQLSRLLRP</sequence>
<evidence type="ECO:0000259" key="4">
    <source>
        <dbReference type="Pfam" id="PF13435"/>
    </source>
</evidence>
<dbReference type="Proteomes" id="UP000239089">
    <property type="component" value="Unassembled WGS sequence"/>
</dbReference>
<dbReference type="PANTHER" id="PTHR35038:SF8">
    <property type="entry name" value="C-TYPE POLYHEME CYTOCHROME OMCC"/>
    <property type="match status" value="1"/>
</dbReference>
<dbReference type="InterPro" id="IPR011990">
    <property type="entry name" value="TPR-like_helical_dom_sf"/>
</dbReference>
<dbReference type="SUPFAM" id="SSF48452">
    <property type="entry name" value="TPR-like"/>
    <property type="match status" value="1"/>
</dbReference>
<protein>
    <submittedName>
        <fullName evidence="5">Cytochrome C family protein</fullName>
    </submittedName>
</protein>
<evidence type="ECO:0000313" key="5">
    <source>
        <dbReference type="EMBL" id="PPQ25859.1"/>
    </source>
</evidence>
<dbReference type="InterPro" id="IPR051829">
    <property type="entry name" value="Multiheme_Cytochr_ET"/>
</dbReference>
<evidence type="ECO:0000313" key="6">
    <source>
        <dbReference type="Proteomes" id="UP000239089"/>
    </source>
</evidence>
<dbReference type="AlphaFoldDB" id="A0A2S6MU30"/>
<dbReference type="InterPro" id="IPR023155">
    <property type="entry name" value="Cyt_c-552/4"/>
</dbReference>
<feature type="repeat" description="TPR" evidence="2">
    <location>
        <begin position="528"/>
        <end position="561"/>
    </location>
</feature>
<evidence type="ECO:0000256" key="1">
    <source>
        <dbReference type="ARBA" id="ARBA00022729"/>
    </source>
</evidence>
<dbReference type="InterPro" id="IPR019734">
    <property type="entry name" value="TPR_rpt"/>
</dbReference>
<dbReference type="PROSITE" id="PS50005">
    <property type="entry name" value="TPR"/>
    <property type="match status" value="1"/>
</dbReference>
<dbReference type="SUPFAM" id="SSF48695">
    <property type="entry name" value="Multiheme cytochromes"/>
    <property type="match status" value="1"/>
</dbReference>
<dbReference type="PANTHER" id="PTHR35038">
    <property type="entry name" value="DISSIMILATORY SULFITE REDUCTASE SIRA"/>
    <property type="match status" value="1"/>
</dbReference>
<dbReference type="Gene3D" id="1.25.40.10">
    <property type="entry name" value="Tetratricopeptide repeat domain"/>
    <property type="match status" value="1"/>
</dbReference>
<dbReference type="OrthoDB" id="9814800at2"/>
<dbReference type="Pfam" id="PF09699">
    <property type="entry name" value="Paired_CXXCH_1"/>
    <property type="match status" value="1"/>
</dbReference>
<dbReference type="InterPro" id="IPR036280">
    <property type="entry name" value="Multihaem_cyt_sf"/>
</dbReference>
<reference evidence="5 6" key="1">
    <citation type="journal article" date="2018" name="Arch. Microbiol.">
        <title>New insights into the metabolic potential of the phototrophic purple bacterium Rhodopila globiformis DSM 161(T) from its draft genome sequence and evidence for a vanadium-dependent nitrogenase.</title>
        <authorList>
            <person name="Imhoff J.F."/>
            <person name="Rahn T."/>
            <person name="Kunzel S."/>
            <person name="Neulinger S.C."/>
        </authorList>
    </citation>
    <scope>NUCLEOTIDE SEQUENCE [LARGE SCALE GENOMIC DNA]</scope>
    <source>
        <strain evidence="5 6">DSM 16996</strain>
    </source>
</reference>
<dbReference type="RefSeq" id="WP_104510831.1">
    <property type="nucleotide sequence ID" value="NZ_JACIGC010000017.1"/>
</dbReference>
<dbReference type="GO" id="GO:0016491">
    <property type="term" value="F:oxidoreductase activity"/>
    <property type="evidence" value="ECO:0007669"/>
    <property type="project" value="TreeGrafter"/>
</dbReference>
<gene>
    <name evidence="5" type="ORF">CCR94_24135</name>
</gene>
<feature type="domain" description="Doubled CXXCH motif" evidence="3">
    <location>
        <begin position="318"/>
        <end position="345"/>
    </location>
</feature>
<dbReference type="InterPro" id="IPR010177">
    <property type="entry name" value="Paired_CXXCH_1"/>
</dbReference>
<dbReference type="SMART" id="SM00028">
    <property type="entry name" value="TPR"/>
    <property type="match status" value="3"/>
</dbReference>
<organism evidence="5 6">
    <name type="scientific">Rhodoblastus sphagnicola</name>
    <dbReference type="NCBI Taxonomy" id="333368"/>
    <lineage>
        <taxon>Bacteria</taxon>
        <taxon>Pseudomonadati</taxon>
        <taxon>Pseudomonadota</taxon>
        <taxon>Alphaproteobacteria</taxon>
        <taxon>Hyphomicrobiales</taxon>
        <taxon>Rhodoblastaceae</taxon>
        <taxon>Rhodoblastus</taxon>
    </lineage>
</organism>
<comment type="caution">
    <text evidence="5">The sequence shown here is derived from an EMBL/GenBank/DDBJ whole genome shotgun (WGS) entry which is preliminary data.</text>
</comment>
<proteinExistence type="predicted"/>